<sequence length="169" mass="19383">MHPIHHKERRNARAQALEKLFKHCEEVVYVDAAEYKVQDAFAVAAVDNKLKHITAATVYVRRPEEAEDAAISVAIISTKAKFIFNDYKTAVRNFAKNNIHEAASQIVLTNQFEPRQVQIIWIPAHSFHPGNEVLPENSSTGRWTNHACEGLRSVWLLFKRLHLTKEMKD</sequence>
<dbReference type="AlphaFoldDB" id="A0A9J6GX85"/>
<evidence type="ECO:0000313" key="1">
    <source>
        <dbReference type="EMBL" id="KAH9380093.1"/>
    </source>
</evidence>
<gene>
    <name evidence="1" type="ORF">HPB48_009910</name>
</gene>
<protein>
    <submittedName>
        <fullName evidence="1">Uncharacterized protein</fullName>
    </submittedName>
</protein>
<dbReference type="Gene3D" id="3.30.420.10">
    <property type="entry name" value="Ribonuclease H-like superfamily/Ribonuclease H"/>
    <property type="match status" value="1"/>
</dbReference>
<dbReference type="InterPro" id="IPR012337">
    <property type="entry name" value="RNaseH-like_sf"/>
</dbReference>
<dbReference type="EMBL" id="JABSTR010000010">
    <property type="protein sequence ID" value="KAH9380093.1"/>
    <property type="molecule type" value="Genomic_DNA"/>
</dbReference>
<organism evidence="1 2">
    <name type="scientific">Haemaphysalis longicornis</name>
    <name type="common">Bush tick</name>
    <dbReference type="NCBI Taxonomy" id="44386"/>
    <lineage>
        <taxon>Eukaryota</taxon>
        <taxon>Metazoa</taxon>
        <taxon>Ecdysozoa</taxon>
        <taxon>Arthropoda</taxon>
        <taxon>Chelicerata</taxon>
        <taxon>Arachnida</taxon>
        <taxon>Acari</taxon>
        <taxon>Parasitiformes</taxon>
        <taxon>Ixodida</taxon>
        <taxon>Ixodoidea</taxon>
        <taxon>Ixodidae</taxon>
        <taxon>Haemaphysalinae</taxon>
        <taxon>Haemaphysalis</taxon>
    </lineage>
</organism>
<name>A0A9J6GX85_HAELO</name>
<dbReference type="GO" id="GO:0003676">
    <property type="term" value="F:nucleic acid binding"/>
    <property type="evidence" value="ECO:0007669"/>
    <property type="project" value="InterPro"/>
</dbReference>
<keyword evidence="2" id="KW-1185">Reference proteome</keyword>
<dbReference type="Proteomes" id="UP000821853">
    <property type="component" value="Chromosome 8"/>
</dbReference>
<evidence type="ECO:0000313" key="2">
    <source>
        <dbReference type="Proteomes" id="UP000821853"/>
    </source>
</evidence>
<reference evidence="1 2" key="1">
    <citation type="journal article" date="2020" name="Cell">
        <title>Large-Scale Comparative Analyses of Tick Genomes Elucidate Their Genetic Diversity and Vector Capacities.</title>
        <authorList>
            <consortium name="Tick Genome and Microbiome Consortium (TIGMIC)"/>
            <person name="Jia N."/>
            <person name="Wang J."/>
            <person name="Shi W."/>
            <person name="Du L."/>
            <person name="Sun Y."/>
            <person name="Zhan W."/>
            <person name="Jiang J.F."/>
            <person name="Wang Q."/>
            <person name="Zhang B."/>
            <person name="Ji P."/>
            <person name="Bell-Sakyi L."/>
            <person name="Cui X.M."/>
            <person name="Yuan T.T."/>
            <person name="Jiang B.G."/>
            <person name="Yang W.F."/>
            <person name="Lam T.T."/>
            <person name="Chang Q.C."/>
            <person name="Ding S.J."/>
            <person name="Wang X.J."/>
            <person name="Zhu J.G."/>
            <person name="Ruan X.D."/>
            <person name="Zhao L."/>
            <person name="Wei J.T."/>
            <person name="Ye R.Z."/>
            <person name="Que T.C."/>
            <person name="Du C.H."/>
            <person name="Zhou Y.H."/>
            <person name="Cheng J.X."/>
            <person name="Dai P.F."/>
            <person name="Guo W.B."/>
            <person name="Han X.H."/>
            <person name="Huang E.J."/>
            <person name="Li L.F."/>
            <person name="Wei W."/>
            <person name="Gao Y.C."/>
            <person name="Liu J.Z."/>
            <person name="Shao H.Z."/>
            <person name="Wang X."/>
            <person name="Wang C.C."/>
            <person name="Yang T.C."/>
            <person name="Huo Q.B."/>
            <person name="Li W."/>
            <person name="Chen H.Y."/>
            <person name="Chen S.E."/>
            <person name="Zhou L.G."/>
            <person name="Ni X.B."/>
            <person name="Tian J.H."/>
            <person name="Sheng Y."/>
            <person name="Liu T."/>
            <person name="Pan Y.S."/>
            <person name="Xia L.Y."/>
            <person name="Li J."/>
            <person name="Zhao F."/>
            <person name="Cao W.C."/>
        </authorList>
    </citation>
    <scope>NUCLEOTIDE SEQUENCE [LARGE SCALE GENOMIC DNA]</scope>
    <source>
        <strain evidence="1">HaeL-2018</strain>
    </source>
</reference>
<dbReference type="SUPFAM" id="SSF53098">
    <property type="entry name" value="Ribonuclease H-like"/>
    <property type="match status" value="1"/>
</dbReference>
<proteinExistence type="predicted"/>
<dbReference type="OrthoDB" id="10662024at2759"/>
<accession>A0A9J6GX85</accession>
<dbReference type="InterPro" id="IPR036397">
    <property type="entry name" value="RNaseH_sf"/>
</dbReference>
<dbReference type="VEuPathDB" id="VectorBase:HLOH_061151"/>
<comment type="caution">
    <text evidence="1">The sequence shown here is derived from an EMBL/GenBank/DDBJ whole genome shotgun (WGS) entry which is preliminary data.</text>
</comment>